<evidence type="ECO:0000313" key="13">
    <source>
        <dbReference type="Proteomes" id="UP000198847"/>
    </source>
</evidence>
<dbReference type="InterPro" id="IPR005843">
    <property type="entry name" value="A-D-PHexomutase_C"/>
</dbReference>
<evidence type="ECO:0000256" key="1">
    <source>
        <dbReference type="ARBA" id="ARBA00001946"/>
    </source>
</evidence>
<dbReference type="InterPro" id="IPR005844">
    <property type="entry name" value="A-D-PHexomutase_a/b/a-I"/>
</dbReference>
<dbReference type="InterPro" id="IPR016055">
    <property type="entry name" value="A-D-PHexomutase_a/b/a-I/II/III"/>
</dbReference>
<dbReference type="InterPro" id="IPR016066">
    <property type="entry name" value="A-D-PHexomutase_CS"/>
</dbReference>
<gene>
    <name evidence="12" type="ORF">SAMN04490178_104142</name>
</gene>
<keyword evidence="13" id="KW-1185">Reference proteome</keyword>
<reference evidence="12 13" key="1">
    <citation type="submission" date="2016-10" db="EMBL/GenBank/DDBJ databases">
        <authorList>
            <person name="de Groot N.N."/>
        </authorList>
    </citation>
    <scope>NUCLEOTIDE SEQUENCE [LARGE SCALE GENOMIC DNA]</scope>
    <source>
        <strain evidence="12 13">DSM 13305</strain>
    </source>
</reference>
<keyword evidence="6" id="KW-0413">Isomerase</keyword>
<dbReference type="PANTHER" id="PTHR43771:SF1">
    <property type="entry name" value="PHOSPHOMANNOMUTASE"/>
    <property type="match status" value="1"/>
</dbReference>
<feature type="domain" description="Alpha-D-phosphohexomutase alpha/beta/alpha" evidence="9">
    <location>
        <begin position="5"/>
        <end position="131"/>
    </location>
</feature>
<dbReference type="CDD" id="cd03089">
    <property type="entry name" value="PMM_PGM"/>
    <property type="match status" value="1"/>
</dbReference>
<feature type="domain" description="Alpha-D-phosphohexomutase C-terminal" evidence="8">
    <location>
        <begin position="374"/>
        <end position="445"/>
    </location>
</feature>
<comment type="similarity">
    <text evidence="2 7">Belongs to the phosphohexose mutase family.</text>
</comment>
<dbReference type="InterPro" id="IPR036900">
    <property type="entry name" value="A-D-PHexomutase_C_sf"/>
</dbReference>
<evidence type="ECO:0000259" key="9">
    <source>
        <dbReference type="Pfam" id="PF02878"/>
    </source>
</evidence>
<keyword evidence="5 7" id="KW-0460">Magnesium</keyword>
<organism evidence="12 13">
    <name type="scientific">Propionispora vibrioides</name>
    <dbReference type="NCBI Taxonomy" id="112903"/>
    <lineage>
        <taxon>Bacteria</taxon>
        <taxon>Bacillati</taxon>
        <taxon>Bacillota</taxon>
        <taxon>Negativicutes</taxon>
        <taxon>Selenomonadales</taxon>
        <taxon>Sporomusaceae</taxon>
        <taxon>Propionispora</taxon>
    </lineage>
</organism>
<dbReference type="Pfam" id="PF02878">
    <property type="entry name" value="PGM_PMM_I"/>
    <property type="match status" value="1"/>
</dbReference>
<evidence type="ECO:0000259" key="11">
    <source>
        <dbReference type="Pfam" id="PF02880"/>
    </source>
</evidence>
<accession>A0A1H8RZZ0</accession>
<evidence type="ECO:0000256" key="6">
    <source>
        <dbReference type="ARBA" id="ARBA00023235"/>
    </source>
</evidence>
<dbReference type="STRING" id="112903.SAMN04490178_104142"/>
<dbReference type="EMBL" id="FODY01000004">
    <property type="protein sequence ID" value="SEO71935.1"/>
    <property type="molecule type" value="Genomic_DNA"/>
</dbReference>
<evidence type="ECO:0000256" key="3">
    <source>
        <dbReference type="ARBA" id="ARBA00022553"/>
    </source>
</evidence>
<keyword evidence="4 7" id="KW-0479">Metal-binding</keyword>
<dbReference type="InterPro" id="IPR005845">
    <property type="entry name" value="A-D-PHexomutase_a/b/a-II"/>
</dbReference>
<evidence type="ECO:0000259" key="8">
    <source>
        <dbReference type="Pfam" id="PF00408"/>
    </source>
</evidence>
<dbReference type="Proteomes" id="UP000198847">
    <property type="component" value="Unassembled WGS sequence"/>
</dbReference>
<dbReference type="GO" id="GO:0000287">
    <property type="term" value="F:magnesium ion binding"/>
    <property type="evidence" value="ECO:0007669"/>
    <property type="project" value="InterPro"/>
</dbReference>
<dbReference type="PRINTS" id="PR00509">
    <property type="entry name" value="PGMPMM"/>
</dbReference>
<feature type="domain" description="Alpha-D-phosphohexomutase alpha/beta/alpha" evidence="11">
    <location>
        <begin position="259"/>
        <end position="369"/>
    </location>
</feature>
<dbReference type="AlphaFoldDB" id="A0A1H8RZZ0"/>
<proteinExistence type="inferred from homology"/>
<evidence type="ECO:0000256" key="4">
    <source>
        <dbReference type="ARBA" id="ARBA00022723"/>
    </source>
</evidence>
<dbReference type="InterPro" id="IPR005841">
    <property type="entry name" value="Alpha-D-phosphohexomutase_SF"/>
</dbReference>
<dbReference type="InterPro" id="IPR005846">
    <property type="entry name" value="A-D-PHexomutase_a/b/a-III"/>
</dbReference>
<dbReference type="GO" id="GO:0005975">
    <property type="term" value="P:carbohydrate metabolic process"/>
    <property type="evidence" value="ECO:0007669"/>
    <property type="project" value="InterPro"/>
</dbReference>
<dbReference type="Pfam" id="PF02880">
    <property type="entry name" value="PGM_PMM_III"/>
    <property type="match status" value="1"/>
</dbReference>
<evidence type="ECO:0000256" key="5">
    <source>
        <dbReference type="ARBA" id="ARBA00022842"/>
    </source>
</evidence>
<evidence type="ECO:0000256" key="2">
    <source>
        <dbReference type="ARBA" id="ARBA00010231"/>
    </source>
</evidence>
<dbReference type="Pfam" id="PF02879">
    <property type="entry name" value="PGM_PMM_II"/>
    <property type="match status" value="1"/>
</dbReference>
<dbReference type="Gene3D" id="3.40.120.10">
    <property type="entry name" value="Alpha-D-Glucose-1,6-Bisphosphate, subunit A, domain 3"/>
    <property type="match status" value="3"/>
</dbReference>
<evidence type="ECO:0000313" key="12">
    <source>
        <dbReference type="EMBL" id="SEO71935.1"/>
    </source>
</evidence>
<dbReference type="Pfam" id="PF00408">
    <property type="entry name" value="PGM_PMM_IV"/>
    <property type="match status" value="1"/>
</dbReference>
<dbReference type="SUPFAM" id="SSF53738">
    <property type="entry name" value="Phosphoglucomutase, first 3 domains"/>
    <property type="match status" value="3"/>
</dbReference>
<sequence length="452" mass="49769">MLISRKAFKAYDIRGRVPDELNEEVVYRIGKAYVDVLGAKKVAVGYDIRLTGPAFRDALVRGLTERGCDVLDIGLCGTEQIYFVVSHLKLDGGLMITASHNPKDYNGMKLVGHESRPVGAENGLREIEERVVTGTVSKQYTGKPGSVTVIDIMNDYVQHLLTYIDRAALKPLKVVVNAGNGGAGGVLDALGKYLPFQFIKINHEPDGNFPQGVPNPLLPDNREATAQAVRQAGADVGIAWDGDFDRCFFFDEQGNFIEGYYIVGFLAQVFLKRHSGAKILYDPRLTWNTVEVVKAAGGIPLPCKTGHVFIKDRMRQEEAVYGGEMSAHHYFKDFFYCDSGMIPWLLVLEILCCSGNPLSALLAERIERYPASGEINSRVADGPAVLAKLEALCAPGAVRVDNIDGLSIEYKTWRFNVRLSNTEPLLRLNVESRGDAALMQQKTEELLAIING</sequence>
<name>A0A1H8RZZ0_9FIRM</name>
<dbReference type="Gene3D" id="3.30.310.50">
    <property type="entry name" value="Alpha-D-phosphohexomutase, C-terminal domain"/>
    <property type="match status" value="1"/>
</dbReference>
<dbReference type="PANTHER" id="PTHR43771">
    <property type="entry name" value="PHOSPHOMANNOMUTASE"/>
    <property type="match status" value="1"/>
</dbReference>
<dbReference type="SUPFAM" id="SSF55957">
    <property type="entry name" value="Phosphoglucomutase, C-terminal domain"/>
    <property type="match status" value="1"/>
</dbReference>
<dbReference type="PROSITE" id="PS00710">
    <property type="entry name" value="PGM_PMM"/>
    <property type="match status" value="1"/>
</dbReference>
<feature type="domain" description="Alpha-D-phosphohexomutase alpha/beta/alpha" evidence="10">
    <location>
        <begin position="155"/>
        <end position="254"/>
    </location>
</feature>
<protein>
    <submittedName>
        <fullName evidence="12">Phosphomannomutase</fullName>
    </submittedName>
</protein>
<dbReference type="GO" id="GO:0016868">
    <property type="term" value="F:intramolecular phosphotransferase activity"/>
    <property type="evidence" value="ECO:0007669"/>
    <property type="project" value="InterPro"/>
</dbReference>
<keyword evidence="3" id="KW-0597">Phosphoprotein</keyword>
<evidence type="ECO:0000256" key="7">
    <source>
        <dbReference type="RuleBase" id="RU004326"/>
    </source>
</evidence>
<evidence type="ECO:0000259" key="10">
    <source>
        <dbReference type="Pfam" id="PF02879"/>
    </source>
</evidence>
<comment type="cofactor">
    <cofactor evidence="1">
        <name>Mg(2+)</name>
        <dbReference type="ChEBI" id="CHEBI:18420"/>
    </cofactor>
</comment>